<keyword evidence="3 5" id="KW-1133">Transmembrane helix</keyword>
<evidence type="ECO:0000313" key="7">
    <source>
        <dbReference type="EMBL" id="TCP50906.1"/>
    </source>
</evidence>
<dbReference type="InterPro" id="IPR012340">
    <property type="entry name" value="NA-bd_OB-fold"/>
</dbReference>
<dbReference type="Proteomes" id="UP000294911">
    <property type="component" value="Unassembled WGS sequence"/>
</dbReference>
<dbReference type="PANTHER" id="PTHR33507:SF3">
    <property type="entry name" value="INNER MEMBRANE PROTEIN YBBJ"/>
    <property type="match status" value="1"/>
</dbReference>
<keyword evidence="2 5" id="KW-0812">Transmembrane</keyword>
<sequence length="142" mass="14468">MVALIWLIGGVVLIATEVLSGDFVLLMLGLGALGAAGAGAIGANLVVTLVVFAAVSIGLITVARPALKRRMHAGDEVKTNVQALVGSKAVVVAQVDAVRGQVKIGGDTWSARAYDDTQVIEPGQMVTVMDISGATAVVWSES</sequence>
<dbReference type="Pfam" id="PF01957">
    <property type="entry name" value="NfeD"/>
    <property type="match status" value="1"/>
</dbReference>
<feature type="transmembrane region" description="Helical" evidence="5">
    <location>
        <begin position="36"/>
        <end position="62"/>
    </location>
</feature>
<organism evidence="7 8">
    <name type="scientific">Tamaricihabitans halophyticus</name>
    <dbReference type="NCBI Taxonomy" id="1262583"/>
    <lineage>
        <taxon>Bacteria</taxon>
        <taxon>Bacillati</taxon>
        <taxon>Actinomycetota</taxon>
        <taxon>Actinomycetes</taxon>
        <taxon>Pseudonocardiales</taxon>
        <taxon>Pseudonocardiaceae</taxon>
        <taxon>Tamaricihabitans</taxon>
    </lineage>
</organism>
<dbReference type="Gene3D" id="2.40.50.140">
    <property type="entry name" value="Nucleic acid-binding proteins"/>
    <property type="match status" value="1"/>
</dbReference>
<evidence type="ECO:0000259" key="6">
    <source>
        <dbReference type="Pfam" id="PF01957"/>
    </source>
</evidence>
<dbReference type="PANTHER" id="PTHR33507">
    <property type="entry name" value="INNER MEMBRANE PROTEIN YBBJ"/>
    <property type="match status" value="1"/>
</dbReference>
<evidence type="ECO:0000256" key="4">
    <source>
        <dbReference type="ARBA" id="ARBA00023136"/>
    </source>
</evidence>
<gene>
    <name evidence="7" type="ORF">EV191_107170</name>
</gene>
<keyword evidence="7" id="KW-0378">Hydrolase</keyword>
<evidence type="ECO:0000256" key="2">
    <source>
        <dbReference type="ARBA" id="ARBA00022692"/>
    </source>
</evidence>
<dbReference type="SUPFAM" id="SSF141322">
    <property type="entry name" value="NfeD domain-like"/>
    <property type="match status" value="1"/>
</dbReference>
<evidence type="ECO:0000256" key="1">
    <source>
        <dbReference type="ARBA" id="ARBA00004141"/>
    </source>
</evidence>
<dbReference type="RefSeq" id="WP_132878144.1">
    <property type="nucleotide sequence ID" value="NZ_SLXQ01000007.1"/>
</dbReference>
<reference evidence="7 8" key="1">
    <citation type="submission" date="2019-03" db="EMBL/GenBank/DDBJ databases">
        <title>Genomic Encyclopedia of Type Strains, Phase IV (KMG-IV): sequencing the most valuable type-strain genomes for metagenomic binning, comparative biology and taxonomic classification.</title>
        <authorList>
            <person name="Goeker M."/>
        </authorList>
    </citation>
    <scope>NUCLEOTIDE SEQUENCE [LARGE SCALE GENOMIC DNA]</scope>
    <source>
        <strain evidence="7 8">DSM 45765</strain>
    </source>
</reference>
<dbReference type="GO" id="GO:0008233">
    <property type="term" value="F:peptidase activity"/>
    <property type="evidence" value="ECO:0007669"/>
    <property type="project" value="UniProtKB-KW"/>
</dbReference>
<dbReference type="AlphaFoldDB" id="A0A4V2STM3"/>
<dbReference type="GO" id="GO:0005886">
    <property type="term" value="C:plasma membrane"/>
    <property type="evidence" value="ECO:0007669"/>
    <property type="project" value="TreeGrafter"/>
</dbReference>
<evidence type="ECO:0000256" key="5">
    <source>
        <dbReference type="SAM" id="Phobius"/>
    </source>
</evidence>
<dbReference type="EMBL" id="SLXQ01000007">
    <property type="protein sequence ID" value="TCP50906.1"/>
    <property type="molecule type" value="Genomic_DNA"/>
</dbReference>
<evidence type="ECO:0000313" key="8">
    <source>
        <dbReference type="Proteomes" id="UP000294911"/>
    </source>
</evidence>
<dbReference type="GO" id="GO:0006508">
    <property type="term" value="P:proteolysis"/>
    <property type="evidence" value="ECO:0007669"/>
    <property type="project" value="UniProtKB-KW"/>
</dbReference>
<keyword evidence="8" id="KW-1185">Reference proteome</keyword>
<proteinExistence type="predicted"/>
<name>A0A4V2STM3_9PSEU</name>
<keyword evidence="4 5" id="KW-0472">Membrane</keyword>
<dbReference type="InterPro" id="IPR052165">
    <property type="entry name" value="Membrane_assoc_protease"/>
</dbReference>
<dbReference type="OrthoDB" id="9792945at2"/>
<comment type="subcellular location">
    <subcellularLocation>
        <location evidence="1">Membrane</location>
        <topology evidence="1">Multi-pass membrane protein</topology>
    </subcellularLocation>
</comment>
<dbReference type="InterPro" id="IPR002810">
    <property type="entry name" value="NfeD-like_C"/>
</dbReference>
<evidence type="ECO:0000256" key="3">
    <source>
        <dbReference type="ARBA" id="ARBA00022989"/>
    </source>
</evidence>
<accession>A0A4V2STM3</accession>
<keyword evidence="7" id="KW-0645">Protease</keyword>
<protein>
    <submittedName>
        <fullName evidence="7">Membrane protein implicated in regulation of membrane protease activity</fullName>
    </submittedName>
</protein>
<comment type="caution">
    <text evidence="7">The sequence shown here is derived from an EMBL/GenBank/DDBJ whole genome shotgun (WGS) entry which is preliminary data.</text>
</comment>
<feature type="domain" description="NfeD-like C-terminal" evidence="6">
    <location>
        <begin position="82"/>
        <end position="139"/>
    </location>
</feature>